<dbReference type="PANTHER" id="PTHR43669">
    <property type="entry name" value="5-KETO-D-GLUCONATE 5-REDUCTASE"/>
    <property type="match status" value="1"/>
</dbReference>
<name>A0ABV6BUI5_9FLAO</name>
<keyword evidence="4" id="KW-1185">Reference proteome</keyword>
<dbReference type="Pfam" id="PF00106">
    <property type="entry name" value="adh_short"/>
    <property type="match status" value="1"/>
</dbReference>
<dbReference type="PANTHER" id="PTHR43669:SF3">
    <property type="entry name" value="ALCOHOL DEHYDROGENASE, PUTATIVE (AFU_ORTHOLOGUE AFUA_3G03445)-RELATED"/>
    <property type="match status" value="1"/>
</dbReference>
<evidence type="ECO:0000256" key="2">
    <source>
        <dbReference type="ARBA" id="ARBA00023002"/>
    </source>
</evidence>
<dbReference type="InterPro" id="IPR002347">
    <property type="entry name" value="SDR_fam"/>
</dbReference>
<evidence type="ECO:0000313" key="4">
    <source>
        <dbReference type="Proteomes" id="UP001589734"/>
    </source>
</evidence>
<dbReference type="EMBL" id="JBHLYW010000013">
    <property type="protein sequence ID" value="MFC0079095.1"/>
    <property type="molecule type" value="Genomic_DNA"/>
</dbReference>
<dbReference type="Proteomes" id="UP001589734">
    <property type="component" value="Unassembled WGS sequence"/>
</dbReference>
<dbReference type="Gene3D" id="3.40.50.720">
    <property type="entry name" value="NAD(P)-binding Rossmann-like Domain"/>
    <property type="match status" value="1"/>
</dbReference>
<organism evidence="3 4">
    <name type="scientific">Flavobacterium procerum</name>
    <dbReference type="NCBI Taxonomy" id="1455569"/>
    <lineage>
        <taxon>Bacteria</taxon>
        <taxon>Pseudomonadati</taxon>
        <taxon>Bacteroidota</taxon>
        <taxon>Flavobacteriia</taxon>
        <taxon>Flavobacteriales</taxon>
        <taxon>Flavobacteriaceae</taxon>
        <taxon>Flavobacterium</taxon>
    </lineage>
</organism>
<dbReference type="GO" id="GO:0016491">
    <property type="term" value="F:oxidoreductase activity"/>
    <property type="evidence" value="ECO:0007669"/>
    <property type="project" value="UniProtKB-KW"/>
</dbReference>
<accession>A0ABV6BUI5</accession>
<comment type="similarity">
    <text evidence="1">Belongs to the short-chain dehydrogenases/reductases (SDR) family.</text>
</comment>
<gene>
    <name evidence="3" type="ORF">ACFFLS_18755</name>
</gene>
<comment type="caution">
    <text evidence="3">The sequence shown here is derived from an EMBL/GenBank/DDBJ whole genome shotgun (WGS) entry which is preliminary data.</text>
</comment>
<sequence length="226" mass="24007">MSTKKSILIVGAGSGLSLSVAEQFGNEGFAVGLISRNPEKLKNLKEYLDAKGIESYTAAGDAGSAEDLTNAIQTLGKHLGGFDVVHYNAAVVKAQDILEESSESLTKEFTVNVANALHVLQISYPDLKQKQGALLLTGGGLALTPSADYGSLSIGKAALRSLAYQLHNRLKADNIHVGLLTVDGLIDPASKTHSPEELAKLFYALYLDRSIAEIHHAAESTDYKSL</sequence>
<proteinExistence type="inferred from homology"/>
<dbReference type="RefSeq" id="WP_379682309.1">
    <property type="nucleotide sequence ID" value="NZ_JBHLYW010000013.1"/>
</dbReference>
<evidence type="ECO:0000256" key="1">
    <source>
        <dbReference type="ARBA" id="ARBA00006484"/>
    </source>
</evidence>
<dbReference type="SUPFAM" id="SSF51735">
    <property type="entry name" value="NAD(P)-binding Rossmann-fold domains"/>
    <property type="match status" value="1"/>
</dbReference>
<dbReference type="InterPro" id="IPR036291">
    <property type="entry name" value="NAD(P)-bd_dom_sf"/>
</dbReference>
<reference evidence="3 4" key="1">
    <citation type="submission" date="2024-09" db="EMBL/GenBank/DDBJ databases">
        <authorList>
            <person name="Sun Q."/>
            <person name="Mori K."/>
        </authorList>
    </citation>
    <scope>NUCLEOTIDE SEQUENCE [LARGE SCALE GENOMIC DNA]</scope>
    <source>
        <strain evidence="3 4">CGMCC 1.12926</strain>
    </source>
</reference>
<evidence type="ECO:0000313" key="3">
    <source>
        <dbReference type="EMBL" id="MFC0079095.1"/>
    </source>
</evidence>
<dbReference type="PRINTS" id="PR00081">
    <property type="entry name" value="GDHRDH"/>
</dbReference>
<dbReference type="EC" id="1.-.-.-" evidence="3"/>
<keyword evidence="2 3" id="KW-0560">Oxidoreductase</keyword>
<protein>
    <submittedName>
        <fullName evidence="3">SDR family NAD(P)-dependent oxidoreductase</fullName>
        <ecNumber evidence="3">1.-.-.-</ecNumber>
    </submittedName>
</protein>